<comment type="caution">
    <text evidence="1">The sequence shown here is derived from an EMBL/GenBank/DDBJ whole genome shotgun (WGS) entry which is preliminary data.</text>
</comment>
<keyword evidence="2" id="KW-1185">Reference proteome</keyword>
<evidence type="ECO:0000313" key="1">
    <source>
        <dbReference type="EMBL" id="GME22338.1"/>
    </source>
</evidence>
<organism evidence="1 2">
    <name type="scientific">Neofusicoccum parvum</name>
    <dbReference type="NCBI Taxonomy" id="310453"/>
    <lineage>
        <taxon>Eukaryota</taxon>
        <taxon>Fungi</taxon>
        <taxon>Dikarya</taxon>
        <taxon>Ascomycota</taxon>
        <taxon>Pezizomycotina</taxon>
        <taxon>Dothideomycetes</taxon>
        <taxon>Dothideomycetes incertae sedis</taxon>
        <taxon>Botryosphaeriales</taxon>
        <taxon>Botryosphaeriaceae</taxon>
        <taxon>Neofusicoccum</taxon>
    </lineage>
</organism>
<gene>
    <name evidence="1" type="primary">g10199</name>
    <name evidence="1" type="ORF">NpPPO83_00010199</name>
</gene>
<sequence>MLDDIDPPTSSNSSTKPSGQRRSKRGLKDGEVSAAATSGSRPSPPTGSDHSERTSPPSFSVLDDEPDEADDINPAGNYEHSAQCPICRAPVDRLLLEEWQGSRLYMRINKQIAFCEAHKRATAAEEYAAREYPPVAFGALAARAERLRAGLVEVVRRERPSAFRDAAEEAAARGRGRNMLATSRLDEGLTGMSVGYYGPRGRRAMEAWVTARLADEIREAAGRDRLIGYKSVSGFIQEVLVPELAMRLVAEDLDVGEARAREVLAESGEIGELVNGVDDDEGGEKDGGGERVVVDDDNGDY</sequence>
<accession>A0ACB5RP95</accession>
<dbReference type="EMBL" id="BSXG01000002">
    <property type="protein sequence ID" value="GME22338.1"/>
    <property type="molecule type" value="Genomic_DNA"/>
</dbReference>
<evidence type="ECO:0000313" key="2">
    <source>
        <dbReference type="Proteomes" id="UP001165186"/>
    </source>
</evidence>
<name>A0ACB5RP95_9PEZI</name>
<reference evidence="1" key="1">
    <citation type="submission" date="2024-09" db="EMBL/GenBank/DDBJ databases">
        <title>Draft Genome Sequences of Neofusicoccum parvum.</title>
        <authorList>
            <person name="Ashida A."/>
            <person name="Camagna M."/>
            <person name="Tanaka A."/>
            <person name="Takemoto D."/>
        </authorList>
    </citation>
    <scope>NUCLEOTIDE SEQUENCE</scope>
    <source>
        <strain evidence="1">PPO83</strain>
    </source>
</reference>
<protein>
    <submittedName>
        <fullName evidence="1">Uncharacterized protein</fullName>
    </submittedName>
</protein>
<dbReference type="Proteomes" id="UP001165186">
    <property type="component" value="Unassembled WGS sequence"/>
</dbReference>
<proteinExistence type="predicted"/>